<dbReference type="Proteomes" id="UP000186922">
    <property type="component" value="Unassembled WGS sequence"/>
</dbReference>
<dbReference type="EMBL" id="BDGG01000020">
    <property type="protein sequence ID" value="GAV09068.1"/>
    <property type="molecule type" value="Genomic_DNA"/>
</dbReference>
<sequence>MEQHLITNSSNSHATKRISDFVLKSGDGQEFGVHKHITVHACSGYFRSDDEIREGRCFMPNVDAKTAEVFLLFMYGAVQEIPEHMIQPVFAAADEYQFTRLKTHIENLLIPRIALNTAAEFLIVAGKCNSYRLSEVALRIIQDKGRDFVEAGGLTVLETNGPDSLFRMVRSGRTNSRWLDVINAR</sequence>
<keyword evidence="3" id="KW-1185">Reference proteome</keyword>
<dbReference type="Pfam" id="PF00651">
    <property type="entry name" value="BTB"/>
    <property type="match status" value="1"/>
</dbReference>
<organism evidence="2 3">
    <name type="scientific">Ramazzottius varieornatus</name>
    <name type="common">Water bear</name>
    <name type="synonym">Tardigrade</name>
    <dbReference type="NCBI Taxonomy" id="947166"/>
    <lineage>
        <taxon>Eukaryota</taxon>
        <taxon>Metazoa</taxon>
        <taxon>Ecdysozoa</taxon>
        <taxon>Tardigrada</taxon>
        <taxon>Eutardigrada</taxon>
        <taxon>Parachela</taxon>
        <taxon>Hypsibioidea</taxon>
        <taxon>Ramazzottiidae</taxon>
        <taxon>Ramazzottius</taxon>
    </lineage>
</organism>
<dbReference type="SMART" id="SM00225">
    <property type="entry name" value="BTB"/>
    <property type="match status" value="1"/>
</dbReference>
<gene>
    <name evidence="2" type="primary">RvY_18666-1</name>
    <name evidence="2" type="synonym">RvY_18666.1</name>
    <name evidence="2" type="ORF">RvY_18666</name>
</gene>
<evidence type="ECO:0000313" key="2">
    <source>
        <dbReference type="EMBL" id="GAV09068.1"/>
    </source>
</evidence>
<name>A0A1D1W9Q9_RAMVA</name>
<evidence type="ECO:0000259" key="1">
    <source>
        <dbReference type="PROSITE" id="PS50097"/>
    </source>
</evidence>
<dbReference type="CDD" id="cd18186">
    <property type="entry name" value="BTB_POZ_ZBTB_KLHL-like"/>
    <property type="match status" value="1"/>
</dbReference>
<dbReference type="SUPFAM" id="SSF54695">
    <property type="entry name" value="POZ domain"/>
    <property type="match status" value="1"/>
</dbReference>
<feature type="domain" description="BTB" evidence="1">
    <location>
        <begin position="19"/>
        <end position="83"/>
    </location>
</feature>
<evidence type="ECO:0000313" key="3">
    <source>
        <dbReference type="Proteomes" id="UP000186922"/>
    </source>
</evidence>
<dbReference type="STRING" id="947166.A0A1D1W9Q9"/>
<protein>
    <recommendedName>
        <fullName evidence="1">BTB domain-containing protein</fullName>
    </recommendedName>
</protein>
<dbReference type="OrthoDB" id="10249567at2759"/>
<dbReference type="InterPro" id="IPR000210">
    <property type="entry name" value="BTB/POZ_dom"/>
</dbReference>
<proteinExistence type="predicted"/>
<dbReference type="PANTHER" id="PTHR24413">
    <property type="entry name" value="SPECKLE-TYPE POZ PROTEIN"/>
    <property type="match status" value="1"/>
</dbReference>
<dbReference type="Gene3D" id="3.30.710.10">
    <property type="entry name" value="Potassium Channel Kv1.1, Chain A"/>
    <property type="match status" value="1"/>
</dbReference>
<dbReference type="AlphaFoldDB" id="A0A1D1W9Q9"/>
<reference evidence="2 3" key="1">
    <citation type="journal article" date="2016" name="Nat. Commun.">
        <title>Extremotolerant tardigrade genome and improved radiotolerance of human cultured cells by tardigrade-unique protein.</title>
        <authorList>
            <person name="Hashimoto T."/>
            <person name="Horikawa D.D."/>
            <person name="Saito Y."/>
            <person name="Kuwahara H."/>
            <person name="Kozuka-Hata H."/>
            <person name="Shin-I T."/>
            <person name="Minakuchi Y."/>
            <person name="Ohishi K."/>
            <person name="Motoyama A."/>
            <person name="Aizu T."/>
            <person name="Enomoto A."/>
            <person name="Kondo K."/>
            <person name="Tanaka S."/>
            <person name="Hara Y."/>
            <person name="Koshikawa S."/>
            <person name="Sagara H."/>
            <person name="Miura T."/>
            <person name="Yokobori S."/>
            <person name="Miyagawa K."/>
            <person name="Suzuki Y."/>
            <person name="Kubo T."/>
            <person name="Oyama M."/>
            <person name="Kohara Y."/>
            <person name="Fujiyama A."/>
            <person name="Arakawa K."/>
            <person name="Katayama T."/>
            <person name="Toyoda A."/>
            <person name="Kunieda T."/>
        </authorList>
    </citation>
    <scope>NUCLEOTIDE SEQUENCE [LARGE SCALE GENOMIC DNA]</scope>
    <source>
        <strain evidence="2 3">YOKOZUNA-1</strain>
    </source>
</reference>
<accession>A0A1D1W9Q9</accession>
<dbReference type="PROSITE" id="PS50097">
    <property type="entry name" value="BTB"/>
    <property type="match status" value="1"/>
</dbReference>
<dbReference type="InterPro" id="IPR011333">
    <property type="entry name" value="SKP1/BTB/POZ_sf"/>
</dbReference>
<comment type="caution">
    <text evidence="2">The sequence shown here is derived from an EMBL/GenBank/DDBJ whole genome shotgun (WGS) entry which is preliminary data.</text>
</comment>